<evidence type="ECO:0000313" key="7">
    <source>
        <dbReference type="EMBL" id="MST68085.1"/>
    </source>
</evidence>
<organism evidence="7">
    <name type="scientific">Baileyella intestinalis</name>
    <dbReference type="NCBI Taxonomy" id="2606709"/>
    <lineage>
        <taxon>Bacteria</taxon>
        <taxon>Bacillati</taxon>
        <taxon>Bacillota</taxon>
        <taxon>Clostridia</taxon>
        <taxon>Peptostreptococcales</taxon>
        <taxon>Anaerovoracaceae</taxon>
        <taxon>Baileyella</taxon>
    </lineage>
</organism>
<gene>
    <name evidence="7" type="ORF">FYJ66_00455</name>
</gene>
<dbReference type="AlphaFoldDB" id="A0A6A8M459"/>
<accession>A0A6A8M459</accession>
<dbReference type="InterPro" id="IPR016454">
    <property type="entry name" value="Cysteine_dSase"/>
</dbReference>
<dbReference type="Gene3D" id="3.40.640.10">
    <property type="entry name" value="Type I PLP-dependent aspartate aminotransferase-like (Major domain)"/>
    <property type="match status" value="1"/>
</dbReference>
<comment type="catalytic activity">
    <reaction evidence="5">
        <text>(sulfur carrier)-H + L-cysteine = (sulfur carrier)-SH + L-alanine</text>
        <dbReference type="Rhea" id="RHEA:43892"/>
        <dbReference type="Rhea" id="RHEA-COMP:14737"/>
        <dbReference type="Rhea" id="RHEA-COMP:14739"/>
        <dbReference type="ChEBI" id="CHEBI:29917"/>
        <dbReference type="ChEBI" id="CHEBI:35235"/>
        <dbReference type="ChEBI" id="CHEBI:57972"/>
        <dbReference type="ChEBI" id="CHEBI:64428"/>
        <dbReference type="EC" id="2.8.1.7"/>
    </reaction>
</comment>
<dbReference type="InterPro" id="IPR015424">
    <property type="entry name" value="PyrdxlP-dep_Trfase"/>
</dbReference>
<evidence type="ECO:0000256" key="5">
    <source>
        <dbReference type="ARBA" id="ARBA00050776"/>
    </source>
</evidence>
<dbReference type="SUPFAM" id="SSF53383">
    <property type="entry name" value="PLP-dependent transferases"/>
    <property type="match status" value="1"/>
</dbReference>
<dbReference type="InterPro" id="IPR000192">
    <property type="entry name" value="Aminotrans_V_dom"/>
</dbReference>
<evidence type="ECO:0000256" key="1">
    <source>
        <dbReference type="ARBA" id="ARBA00001933"/>
    </source>
</evidence>
<dbReference type="GO" id="GO:0031071">
    <property type="term" value="F:cysteine desulfurase activity"/>
    <property type="evidence" value="ECO:0007669"/>
    <property type="project" value="UniProtKB-EC"/>
</dbReference>
<keyword evidence="4" id="KW-0663">Pyridoxal phosphate</keyword>
<keyword evidence="7" id="KW-0032">Aminotransferase</keyword>
<dbReference type="Gene3D" id="3.90.1150.10">
    <property type="entry name" value="Aspartate Aminotransferase, domain 1"/>
    <property type="match status" value="1"/>
</dbReference>
<dbReference type="InterPro" id="IPR015421">
    <property type="entry name" value="PyrdxlP-dep_Trfase_major"/>
</dbReference>
<evidence type="ECO:0000259" key="6">
    <source>
        <dbReference type="Pfam" id="PF00266"/>
    </source>
</evidence>
<comment type="caution">
    <text evidence="7">The sequence shown here is derived from an EMBL/GenBank/DDBJ whole genome shotgun (WGS) entry which is preliminary data.</text>
</comment>
<comment type="similarity">
    <text evidence="2">Belongs to the class-V pyridoxal-phosphate-dependent aminotransferase family. Csd subfamily.</text>
</comment>
<dbReference type="PIRSF" id="PIRSF005572">
    <property type="entry name" value="NifS"/>
    <property type="match status" value="1"/>
</dbReference>
<sequence length="386" mass="41940">MIYLDNGATSYPKPDVVADAVFDYIKNVGSNINRGGYASAYSAAEVVLETRQLINKMMNGYGPRNTIFTPGNTYSLNFLIKGLARKGDRFLASSMEHNAVYRPLTQLAQQGIATTEYMPCNRDGELELDKALEMITPDLRAVIMVHASNVSGTLMPIKEIGERCREQGVIFIVDAAQTAGNTPIDMQECHINGLSMPAHKSMLGPQGLGVMLIDPEIADQIIPLVAGGTGSHSDLAEMPEELPDRFESGTLNLPGIYGLHASASWIMDHFQEIRKKERELTGRFLEGLNGVEGIRVAGPSDLDKRVSVISVDFLDGDNGINAFRLTQEYGISTRVGLHCAPLAHKSLGTFPEGTVRFSIGPFNTEEDIDAAISAVKEIAAEDHQSL</sequence>
<keyword evidence="7" id="KW-0808">Transferase</keyword>
<dbReference type="EC" id="2.8.1.7" evidence="3"/>
<dbReference type="RefSeq" id="WP_154571562.1">
    <property type="nucleotide sequence ID" value="NZ_JAQDDW010000001.1"/>
</dbReference>
<dbReference type="EMBL" id="VUNB01000001">
    <property type="protein sequence ID" value="MST68085.1"/>
    <property type="molecule type" value="Genomic_DNA"/>
</dbReference>
<dbReference type="GO" id="GO:0008483">
    <property type="term" value="F:transaminase activity"/>
    <property type="evidence" value="ECO:0007669"/>
    <property type="project" value="UniProtKB-KW"/>
</dbReference>
<dbReference type="PANTHER" id="PTHR43586:SF4">
    <property type="entry name" value="ISOPENICILLIN N EPIMERASE"/>
    <property type="match status" value="1"/>
</dbReference>
<evidence type="ECO:0000256" key="3">
    <source>
        <dbReference type="ARBA" id="ARBA00012239"/>
    </source>
</evidence>
<evidence type="ECO:0000256" key="2">
    <source>
        <dbReference type="ARBA" id="ARBA00010447"/>
    </source>
</evidence>
<dbReference type="Pfam" id="PF00266">
    <property type="entry name" value="Aminotran_5"/>
    <property type="match status" value="1"/>
</dbReference>
<feature type="domain" description="Aminotransferase class V" evidence="6">
    <location>
        <begin position="2"/>
        <end position="370"/>
    </location>
</feature>
<proteinExistence type="inferred from homology"/>
<dbReference type="InterPro" id="IPR015422">
    <property type="entry name" value="PyrdxlP-dep_Trfase_small"/>
</dbReference>
<protein>
    <recommendedName>
        <fullName evidence="3">cysteine desulfurase</fullName>
        <ecNumber evidence="3">2.8.1.7</ecNumber>
    </recommendedName>
</protein>
<reference evidence="7" key="1">
    <citation type="submission" date="2019-09" db="EMBL/GenBank/DDBJ databases">
        <title>In-depth cultivation of the pig gut microbiome towards novel bacterial diversity and tailored functional studies.</title>
        <authorList>
            <person name="Wylensek D."/>
            <person name="Hitch T.C.A."/>
            <person name="Clavel T."/>
        </authorList>
    </citation>
    <scope>NUCLEOTIDE SEQUENCE</scope>
    <source>
        <strain evidence="7">RF-744-FAT-WT-3</strain>
    </source>
</reference>
<name>A0A6A8M459_9FIRM</name>
<dbReference type="PANTHER" id="PTHR43586">
    <property type="entry name" value="CYSTEINE DESULFURASE"/>
    <property type="match status" value="1"/>
</dbReference>
<evidence type="ECO:0000256" key="4">
    <source>
        <dbReference type="ARBA" id="ARBA00022898"/>
    </source>
</evidence>
<dbReference type="NCBIfam" id="TIGR01977">
    <property type="entry name" value="am_tr_V_EF2568"/>
    <property type="match status" value="1"/>
</dbReference>
<dbReference type="InterPro" id="IPR010969">
    <property type="entry name" value="Cys_dSase-rel_unknwn_funct"/>
</dbReference>
<comment type="cofactor">
    <cofactor evidence="1">
        <name>pyridoxal 5'-phosphate</name>
        <dbReference type="ChEBI" id="CHEBI:597326"/>
    </cofactor>
</comment>